<dbReference type="RefSeq" id="WP_079495979.1">
    <property type="nucleotide sequence ID" value="NZ_FUZT01000027.1"/>
</dbReference>
<feature type="domain" description="Argininosuccinate lyase C-terminal" evidence="8">
    <location>
        <begin position="363"/>
        <end position="431"/>
    </location>
</feature>
<evidence type="ECO:0000256" key="5">
    <source>
        <dbReference type="ARBA" id="ARBA00023239"/>
    </source>
</evidence>
<keyword evidence="6" id="KW-0963">Cytoplasm</keyword>
<sequence>MKLWGGRFSKSTAKLVDEFNASIYFDKKLCKHDILGSISHAKMLSKCNIISEDESLKIINGLKEILDDIESGIIEFKVEYEDIHMNIEKILTDKIGNLGKKLHTARSRNDQVAVDIRLYLKEEIITICQLIKKLLITLIKLSEENIDTIMPGYTHLQRAQPITFAYHIMAYFQMFKRDYLRLKDCTHRMDFLPLGAGALAGTTYDTDRDFIANELGFKGICENSLDAVSDRDFIIEFLSASSIIMMHLSRFCEELILWSSSEFDFVEMDDSFSTGSSIMPQKKNPDVAELIRGKTGRIYGNLFNILTIMKSLPLAYNKDMQEDKPLLFDAVENIKPCLEIFNEMIYTMKIKKDNMKKATKSGFMNATDVADYLVKKGLPFRSAHEIVGRMVLYCIQNNKNIEDLTLEEFESFSSLFSDNIKDKVNIKTCIEAKISMGSTSTNNVINMIKKGKNFLYTL</sequence>
<comment type="subcellular location">
    <subcellularLocation>
        <location evidence="6">Cytoplasm</location>
    </subcellularLocation>
</comment>
<dbReference type="InterPro" id="IPR008948">
    <property type="entry name" value="L-Aspartase-like"/>
</dbReference>
<evidence type="ECO:0000313" key="9">
    <source>
        <dbReference type="EMBL" id="SKC92048.1"/>
    </source>
</evidence>
<dbReference type="PROSITE" id="PS00163">
    <property type="entry name" value="FUMARATE_LYASES"/>
    <property type="match status" value="1"/>
</dbReference>
<evidence type="ECO:0000256" key="4">
    <source>
        <dbReference type="ARBA" id="ARBA00022605"/>
    </source>
</evidence>
<dbReference type="GO" id="GO:0042450">
    <property type="term" value="P:L-arginine biosynthetic process via ornithine"/>
    <property type="evidence" value="ECO:0007669"/>
    <property type="project" value="UniProtKB-UniRule"/>
</dbReference>
<dbReference type="UniPathway" id="UPA00068">
    <property type="reaction ID" value="UER00114"/>
</dbReference>
<evidence type="ECO:0000256" key="3">
    <source>
        <dbReference type="ARBA" id="ARBA00022571"/>
    </source>
</evidence>
<feature type="domain" description="Fumarate lyase N-terminal" evidence="7">
    <location>
        <begin position="6"/>
        <end position="300"/>
    </location>
</feature>
<dbReference type="InterPro" id="IPR029419">
    <property type="entry name" value="Arg_succ_lyase_C"/>
</dbReference>
<accession>A0A1T5MW06</accession>
<evidence type="ECO:0000256" key="1">
    <source>
        <dbReference type="ARBA" id="ARBA00004941"/>
    </source>
</evidence>
<dbReference type="AlphaFoldDB" id="A0A1T5MW06"/>
<comment type="similarity">
    <text evidence="6">Belongs to the lyase 1 family. Argininosuccinate lyase subfamily.</text>
</comment>
<evidence type="ECO:0000256" key="6">
    <source>
        <dbReference type="HAMAP-Rule" id="MF_00006"/>
    </source>
</evidence>
<dbReference type="PANTHER" id="PTHR43814:SF1">
    <property type="entry name" value="ARGININOSUCCINATE LYASE"/>
    <property type="match status" value="1"/>
</dbReference>
<dbReference type="Gene3D" id="1.20.200.10">
    <property type="entry name" value="Fumarase/aspartase (Central domain)"/>
    <property type="match status" value="1"/>
</dbReference>
<protein>
    <recommendedName>
        <fullName evidence="2 6">Argininosuccinate lyase</fullName>
        <shortName evidence="6">ASAL</shortName>
        <ecNumber evidence="2 6">4.3.2.1</ecNumber>
    </recommendedName>
    <alternativeName>
        <fullName evidence="6">Arginosuccinase</fullName>
    </alternativeName>
</protein>
<dbReference type="STRING" id="36842.SAMN02194393_05418"/>
<dbReference type="Proteomes" id="UP000190285">
    <property type="component" value="Unassembled WGS sequence"/>
</dbReference>
<dbReference type="Pfam" id="PF00206">
    <property type="entry name" value="Lyase_1"/>
    <property type="match status" value="1"/>
</dbReference>
<dbReference type="OrthoDB" id="9769623at2"/>
<dbReference type="NCBIfam" id="TIGR00838">
    <property type="entry name" value="argH"/>
    <property type="match status" value="1"/>
</dbReference>
<comment type="catalytic activity">
    <reaction evidence="6">
        <text>2-(N(omega)-L-arginino)succinate = fumarate + L-arginine</text>
        <dbReference type="Rhea" id="RHEA:24020"/>
        <dbReference type="ChEBI" id="CHEBI:29806"/>
        <dbReference type="ChEBI" id="CHEBI:32682"/>
        <dbReference type="ChEBI" id="CHEBI:57472"/>
        <dbReference type="EC" id="4.3.2.1"/>
    </reaction>
</comment>
<evidence type="ECO:0000313" key="10">
    <source>
        <dbReference type="Proteomes" id="UP000190285"/>
    </source>
</evidence>
<evidence type="ECO:0000256" key="2">
    <source>
        <dbReference type="ARBA" id="ARBA00012338"/>
    </source>
</evidence>
<dbReference type="FunFam" id="1.10.275.10:FF:000002">
    <property type="entry name" value="Argininosuccinate lyase"/>
    <property type="match status" value="1"/>
</dbReference>
<dbReference type="GO" id="GO:0005829">
    <property type="term" value="C:cytosol"/>
    <property type="evidence" value="ECO:0007669"/>
    <property type="project" value="TreeGrafter"/>
</dbReference>
<dbReference type="PRINTS" id="PR00145">
    <property type="entry name" value="ARGSUCLYASE"/>
</dbReference>
<keyword evidence="5 6" id="KW-0456">Lyase</keyword>
<dbReference type="EC" id="4.3.2.1" evidence="2 6"/>
<dbReference type="InterPro" id="IPR024083">
    <property type="entry name" value="Fumarase/histidase_N"/>
</dbReference>
<gene>
    <name evidence="6" type="primary">argH</name>
    <name evidence="9" type="ORF">SAMN02194393_05418</name>
</gene>
<keyword evidence="4 6" id="KW-0028">Amino-acid biosynthesis</keyword>
<dbReference type="CDD" id="cd01359">
    <property type="entry name" value="Argininosuccinate_lyase"/>
    <property type="match status" value="1"/>
</dbReference>
<dbReference type="FunFam" id="1.10.40.30:FF:000001">
    <property type="entry name" value="Argininosuccinate lyase"/>
    <property type="match status" value="1"/>
</dbReference>
<dbReference type="EMBL" id="FUZT01000027">
    <property type="protein sequence ID" value="SKC92048.1"/>
    <property type="molecule type" value="Genomic_DNA"/>
</dbReference>
<comment type="pathway">
    <text evidence="1 6">Amino-acid biosynthesis; L-arginine biosynthesis; L-arginine from L-ornithine and carbamoyl phosphate: step 3/3.</text>
</comment>
<dbReference type="GO" id="GO:0004056">
    <property type="term" value="F:argininosuccinate lyase activity"/>
    <property type="evidence" value="ECO:0007669"/>
    <property type="project" value="UniProtKB-UniRule"/>
</dbReference>
<keyword evidence="3 6" id="KW-0055">Arginine biosynthesis</keyword>
<dbReference type="FunFam" id="1.20.200.10:FF:000002">
    <property type="entry name" value="Argininosuccinate lyase"/>
    <property type="match status" value="1"/>
</dbReference>
<dbReference type="Gene3D" id="1.10.275.10">
    <property type="entry name" value="Fumarase/aspartase (N-terminal domain)"/>
    <property type="match status" value="1"/>
</dbReference>
<dbReference type="HAMAP" id="MF_00006">
    <property type="entry name" value="Arg_succ_lyase"/>
    <property type="match status" value="1"/>
</dbReference>
<dbReference type="InterPro" id="IPR020557">
    <property type="entry name" value="Fumarate_lyase_CS"/>
</dbReference>
<keyword evidence="10" id="KW-1185">Reference proteome</keyword>
<reference evidence="9 10" key="1">
    <citation type="submission" date="2017-02" db="EMBL/GenBank/DDBJ databases">
        <authorList>
            <person name="Peterson S.W."/>
        </authorList>
    </citation>
    <scope>NUCLEOTIDE SEQUENCE [LARGE SCALE GENOMIC DNA]</scope>
    <source>
        <strain evidence="9 10">M1</strain>
    </source>
</reference>
<proteinExistence type="inferred from homology"/>
<dbReference type="Pfam" id="PF14698">
    <property type="entry name" value="ASL_C2"/>
    <property type="match status" value="1"/>
</dbReference>
<dbReference type="InterPro" id="IPR000362">
    <property type="entry name" value="Fumarate_lyase_fam"/>
</dbReference>
<evidence type="ECO:0000259" key="8">
    <source>
        <dbReference type="Pfam" id="PF14698"/>
    </source>
</evidence>
<evidence type="ECO:0000259" key="7">
    <source>
        <dbReference type="Pfam" id="PF00206"/>
    </source>
</evidence>
<organism evidence="9 10">
    <name type="scientific">Maledivibacter halophilus</name>
    <dbReference type="NCBI Taxonomy" id="36842"/>
    <lineage>
        <taxon>Bacteria</taxon>
        <taxon>Bacillati</taxon>
        <taxon>Bacillota</taxon>
        <taxon>Clostridia</taxon>
        <taxon>Peptostreptococcales</taxon>
        <taxon>Caminicellaceae</taxon>
        <taxon>Maledivibacter</taxon>
    </lineage>
</organism>
<dbReference type="SUPFAM" id="SSF48557">
    <property type="entry name" value="L-aspartase-like"/>
    <property type="match status" value="1"/>
</dbReference>
<dbReference type="InterPro" id="IPR009049">
    <property type="entry name" value="Argininosuccinate_lyase"/>
</dbReference>
<dbReference type="PANTHER" id="PTHR43814">
    <property type="entry name" value="ARGININOSUCCINATE LYASE"/>
    <property type="match status" value="1"/>
</dbReference>
<dbReference type="InterPro" id="IPR022761">
    <property type="entry name" value="Fumarate_lyase_N"/>
</dbReference>
<name>A0A1T5MW06_9FIRM</name>
<dbReference type="Gene3D" id="1.10.40.30">
    <property type="entry name" value="Fumarase/aspartase (C-terminal domain)"/>
    <property type="match status" value="1"/>
</dbReference>
<dbReference type="PRINTS" id="PR00149">
    <property type="entry name" value="FUMRATELYASE"/>
</dbReference>